<dbReference type="AlphaFoldDB" id="A0ABD7TWD7"/>
<dbReference type="PANTHER" id="PTHR36433:SF3">
    <property type="entry name" value="YXEA FAMILY PROTEIN"/>
    <property type="match status" value="1"/>
</dbReference>
<name>A0ABD7TWD7_9STAP</name>
<organism evidence="1 2">
    <name type="scientific">Staphylococcus agnetis</name>
    <dbReference type="NCBI Taxonomy" id="985762"/>
    <lineage>
        <taxon>Bacteria</taxon>
        <taxon>Bacillati</taxon>
        <taxon>Bacillota</taxon>
        <taxon>Bacilli</taxon>
        <taxon>Bacillales</taxon>
        <taxon>Staphylococcaceae</taxon>
        <taxon>Staphylococcus</taxon>
    </lineage>
</organism>
<gene>
    <name evidence="1" type="ORF">MUA95_00150</name>
</gene>
<dbReference type="Gene3D" id="2.40.50.480">
    <property type="match status" value="1"/>
</dbReference>
<proteinExistence type="predicted"/>
<dbReference type="InterPro" id="IPR006542">
    <property type="entry name" value="DUF1093"/>
</dbReference>
<evidence type="ECO:0000313" key="1">
    <source>
        <dbReference type="EMBL" id="UXU57280.1"/>
    </source>
</evidence>
<sequence length="102" mass="12014">MKKLIILIVAMIVVLTIVASIRNEYTDRFNPLLQEEVSYSKVPKGKQHYQDITAYTKDGKAIDYKLNFTGYDETGEYVKIYHKGKYVRSIEYIKEDRPKFLK</sequence>
<dbReference type="Proteomes" id="UP001065705">
    <property type="component" value="Chromosome"/>
</dbReference>
<evidence type="ECO:0000313" key="2">
    <source>
        <dbReference type="Proteomes" id="UP001065705"/>
    </source>
</evidence>
<dbReference type="PANTHER" id="PTHR36433">
    <property type="entry name" value="HYPOTHETICAL CYTOSOLIC PROTEIN"/>
    <property type="match status" value="1"/>
</dbReference>
<reference evidence="1" key="1">
    <citation type="submission" date="2022-03" db="EMBL/GenBank/DDBJ databases">
        <title>Comparative Genomics of East African Camel-Associated Staphylococcaceae spp.: Diversity and Inheritance of Traits Involved in Host-Pathogen Interactions.</title>
        <authorList>
            <person name="Akarsu H."/>
            <person name="Liljander A."/>
            <person name="Younan M."/>
            <person name="Brodard I."/>
            <person name="Glucks I."/>
            <person name="Labroussaa F."/>
            <person name="Overesch G."/>
            <person name="Kuhnert P."/>
            <person name="Perreten V."/>
            <person name="Drexler J.F."/>
            <person name="Corman V.M."/>
            <person name="Falquet L."/>
            <person name="Jores J."/>
        </authorList>
    </citation>
    <scope>NUCLEOTIDE SEQUENCE</scope>
    <source>
        <strain evidence="1">IVB6197</strain>
    </source>
</reference>
<dbReference type="SUPFAM" id="SSF159121">
    <property type="entry name" value="BC4932-like"/>
    <property type="match status" value="1"/>
</dbReference>
<dbReference type="EMBL" id="CP094809">
    <property type="protein sequence ID" value="UXU57280.1"/>
    <property type="molecule type" value="Genomic_DNA"/>
</dbReference>
<dbReference type="NCBIfam" id="TIGR01655">
    <property type="entry name" value="yxeA_fam"/>
    <property type="match status" value="1"/>
</dbReference>
<dbReference type="RefSeq" id="WP_262625435.1">
    <property type="nucleotide sequence ID" value="NZ_CP094808.1"/>
</dbReference>
<protein>
    <submittedName>
        <fullName evidence="1">YxeA family protein</fullName>
    </submittedName>
</protein>
<accession>A0ABD7TWD7</accession>
<dbReference type="InterPro" id="IPR036166">
    <property type="entry name" value="YxeA-like_sf"/>
</dbReference>